<keyword evidence="1" id="KW-0732">Signal</keyword>
<evidence type="ECO:0000313" key="4">
    <source>
        <dbReference type="Proteomes" id="UP001596031"/>
    </source>
</evidence>
<dbReference type="RefSeq" id="WP_379726407.1">
    <property type="nucleotide sequence ID" value="NZ_JBHSMS010000078.1"/>
</dbReference>
<feature type="chain" id="PRO_5046989742" evidence="1">
    <location>
        <begin position="22"/>
        <end position="199"/>
    </location>
</feature>
<name>A0ABW0PTI2_9BURK</name>
<feature type="signal peptide" evidence="1">
    <location>
        <begin position="1"/>
        <end position="21"/>
    </location>
</feature>
<accession>A0ABW0PTI2</accession>
<feature type="domain" description="Ice-binding protein C-terminal" evidence="2">
    <location>
        <begin position="173"/>
        <end position="194"/>
    </location>
</feature>
<protein>
    <submittedName>
        <fullName evidence="3">PEP-CTERM sorting domain-containing protein</fullName>
    </submittedName>
</protein>
<dbReference type="Pfam" id="PF07589">
    <property type="entry name" value="PEP-CTERM"/>
    <property type="match status" value="1"/>
</dbReference>
<organism evidence="3 4">
    <name type="scientific">Massilia jejuensis</name>
    <dbReference type="NCBI Taxonomy" id="648894"/>
    <lineage>
        <taxon>Bacteria</taxon>
        <taxon>Pseudomonadati</taxon>
        <taxon>Pseudomonadota</taxon>
        <taxon>Betaproteobacteria</taxon>
        <taxon>Burkholderiales</taxon>
        <taxon>Oxalobacteraceae</taxon>
        <taxon>Telluria group</taxon>
        <taxon>Massilia</taxon>
    </lineage>
</organism>
<evidence type="ECO:0000313" key="3">
    <source>
        <dbReference type="EMBL" id="MFC5513714.1"/>
    </source>
</evidence>
<evidence type="ECO:0000259" key="2">
    <source>
        <dbReference type="Pfam" id="PF07589"/>
    </source>
</evidence>
<dbReference type="InterPro" id="IPR013424">
    <property type="entry name" value="Ice-binding_C"/>
</dbReference>
<proteinExistence type="predicted"/>
<sequence length="199" mass="21346">MNIKSCIAALALCVLPLTSSAGVVYRWVATNTGAPLNIKLELEFDVRTVKTGAFDLSFSEAQGKAPRRGLLGMRYNFDSSFHDDMVYSAKHGGFDFQDASLNMSMLFDGGDIASGYIAAYGFEHHLVLGSAADRQFTVIDTDVEGGTLECGWVTEIACSGATGYFERVHVAEVPEPTTLALLAVGAIGLARGRRRLAAR</sequence>
<dbReference type="NCBIfam" id="TIGR02595">
    <property type="entry name" value="PEP_CTERM"/>
    <property type="match status" value="1"/>
</dbReference>
<keyword evidence="4" id="KW-1185">Reference proteome</keyword>
<reference evidence="4" key="1">
    <citation type="journal article" date="2019" name="Int. J. Syst. Evol. Microbiol.">
        <title>The Global Catalogue of Microorganisms (GCM) 10K type strain sequencing project: providing services to taxonomists for standard genome sequencing and annotation.</title>
        <authorList>
            <consortium name="The Broad Institute Genomics Platform"/>
            <consortium name="The Broad Institute Genome Sequencing Center for Infectious Disease"/>
            <person name="Wu L."/>
            <person name="Ma J."/>
        </authorList>
    </citation>
    <scope>NUCLEOTIDE SEQUENCE [LARGE SCALE GENOMIC DNA]</scope>
    <source>
        <strain evidence="4">CCUG 38813</strain>
    </source>
</reference>
<gene>
    <name evidence="3" type="ORF">ACFPOU_21670</name>
</gene>
<comment type="caution">
    <text evidence="3">The sequence shown here is derived from an EMBL/GenBank/DDBJ whole genome shotgun (WGS) entry which is preliminary data.</text>
</comment>
<dbReference type="EMBL" id="JBHSMS010000078">
    <property type="protein sequence ID" value="MFC5513714.1"/>
    <property type="molecule type" value="Genomic_DNA"/>
</dbReference>
<dbReference type="Proteomes" id="UP001596031">
    <property type="component" value="Unassembled WGS sequence"/>
</dbReference>
<evidence type="ECO:0000256" key="1">
    <source>
        <dbReference type="SAM" id="SignalP"/>
    </source>
</evidence>